<evidence type="ECO:0000256" key="2">
    <source>
        <dbReference type="ARBA" id="ARBA00022448"/>
    </source>
</evidence>
<feature type="transmembrane region" description="Helical" evidence="6">
    <location>
        <begin position="196"/>
        <end position="215"/>
    </location>
</feature>
<dbReference type="EMBL" id="JAHOPB010000003">
    <property type="protein sequence ID" value="MBU8876777.1"/>
    <property type="molecule type" value="Genomic_DNA"/>
</dbReference>
<evidence type="ECO:0000256" key="4">
    <source>
        <dbReference type="ARBA" id="ARBA00022989"/>
    </source>
</evidence>
<feature type="transmembrane region" description="Helical" evidence="6">
    <location>
        <begin position="428"/>
        <end position="447"/>
    </location>
</feature>
<keyword evidence="4 6" id="KW-1133">Transmembrane helix</keyword>
<name>A0ABS6IQ89_9HYPH</name>
<feature type="transmembrane region" description="Helical" evidence="6">
    <location>
        <begin position="164"/>
        <end position="184"/>
    </location>
</feature>
<protein>
    <submittedName>
        <fullName evidence="7">Amino acid permease</fullName>
    </submittedName>
</protein>
<evidence type="ECO:0000256" key="6">
    <source>
        <dbReference type="SAM" id="Phobius"/>
    </source>
</evidence>
<dbReference type="InterPro" id="IPR002293">
    <property type="entry name" value="AA/rel_permease1"/>
</dbReference>
<dbReference type="RefSeq" id="WP_216965940.1">
    <property type="nucleotide sequence ID" value="NZ_JAHOPB010000003.1"/>
</dbReference>
<sequence length="482" mass="50157">MSLKGVGARKQLSDIVRQAEQAASLPKVLGPLSIVFMGIGAIIGAGIFVLTGTAAALYAGPAVILSFVLAGIACAFVGLCYAELAAMMPVAGSTYTYTYASLGQLAAWLVGWNLILEYSIGGAAVAVGWSGYLDGTLALIGINLSPRLTNSTGTVVTLADGSSATAIANLPAVAIVAVLTLLLVGGTRESARVNNLMVALKLSVILAFIGFGVFYVSAANWQPFVPPNDGTFGVFGWSGVLHGATVVFITYIGFDSVSNCAQEARNPQRDMPIGIIGALSLSTILYILVAAVLVGSVPYRDLNVAAPVGLAVERMGIGWLALLIQLGALIGITTAILVLLYGQSRIFAAMAKDGLMPPLFGAIHPKLKTPWMSQILIGIVVATFAAATPIETLSELVGVGTLFSFVLVCAAVVRLRSLEPKAPRPFRVPGAPWVPLLGMLSCLGLMVGLSPVTWVRFIVWMAIGLAVYFAYGRSRATARLAD</sequence>
<keyword evidence="3 6" id="KW-0812">Transmembrane</keyword>
<reference evidence="7 8" key="1">
    <citation type="submission" date="2021-06" db="EMBL/GenBank/DDBJ databases">
        <authorList>
            <person name="Lee D.H."/>
        </authorList>
    </citation>
    <scope>NUCLEOTIDE SEQUENCE [LARGE SCALE GENOMIC DNA]</scope>
    <source>
        <strain evidence="7 8">MMS21-HV4-11</strain>
    </source>
</reference>
<dbReference type="Pfam" id="PF13520">
    <property type="entry name" value="AA_permease_2"/>
    <property type="match status" value="1"/>
</dbReference>
<proteinExistence type="predicted"/>
<keyword evidence="2" id="KW-0813">Transport</keyword>
<feature type="transmembrane region" description="Helical" evidence="6">
    <location>
        <begin position="62"/>
        <end position="84"/>
    </location>
</feature>
<accession>A0ABS6IQ89</accession>
<dbReference type="PANTHER" id="PTHR43243">
    <property type="entry name" value="INNER MEMBRANE TRANSPORTER YGJI-RELATED"/>
    <property type="match status" value="1"/>
</dbReference>
<feature type="transmembrane region" description="Helical" evidence="6">
    <location>
        <begin position="96"/>
        <end position="116"/>
    </location>
</feature>
<evidence type="ECO:0000256" key="5">
    <source>
        <dbReference type="ARBA" id="ARBA00023136"/>
    </source>
</evidence>
<gene>
    <name evidence="7" type="ORF">KQ910_23585</name>
</gene>
<evidence type="ECO:0000256" key="1">
    <source>
        <dbReference type="ARBA" id="ARBA00004141"/>
    </source>
</evidence>
<feature type="transmembrane region" description="Helical" evidence="6">
    <location>
        <begin position="453"/>
        <end position="471"/>
    </location>
</feature>
<feature type="transmembrane region" description="Helical" evidence="6">
    <location>
        <begin position="235"/>
        <end position="254"/>
    </location>
</feature>
<feature type="transmembrane region" description="Helical" evidence="6">
    <location>
        <begin position="123"/>
        <end position="144"/>
    </location>
</feature>
<evidence type="ECO:0000313" key="7">
    <source>
        <dbReference type="EMBL" id="MBU8876777.1"/>
    </source>
</evidence>
<comment type="subcellular location">
    <subcellularLocation>
        <location evidence="1">Membrane</location>
        <topology evidence="1">Multi-pass membrane protein</topology>
    </subcellularLocation>
</comment>
<evidence type="ECO:0000256" key="3">
    <source>
        <dbReference type="ARBA" id="ARBA00022692"/>
    </source>
</evidence>
<keyword evidence="8" id="KW-1185">Reference proteome</keyword>
<evidence type="ECO:0000313" key="8">
    <source>
        <dbReference type="Proteomes" id="UP000727907"/>
    </source>
</evidence>
<comment type="caution">
    <text evidence="7">The sequence shown here is derived from an EMBL/GenBank/DDBJ whole genome shotgun (WGS) entry which is preliminary data.</text>
</comment>
<feature type="transmembrane region" description="Helical" evidence="6">
    <location>
        <begin position="371"/>
        <end position="390"/>
    </location>
</feature>
<dbReference type="Proteomes" id="UP000727907">
    <property type="component" value="Unassembled WGS sequence"/>
</dbReference>
<keyword evidence="5 6" id="KW-0472">Membrane</keyword>
<feature type="transmembrane region" description="Helical" evidence="6">
    <location>
        <begin position="396"/>
        <end position="416"/>
    </location>
</feature>
<organism evidence="7 8">
    <name type="scientific">Reyranella humidisoli</name>
    <dbReference type="NCBI Taxonomy" id="2849149"/>
    <lineage>
        <taxon>Bacteria</taxon>
        <taxon>Pseudomonadati</taxon>
        <taxon>Pseudomonadota</taxon>
        <taxon>Alphaproteobacteria</taxon>
        <taxon>Hyphomicrobiales</taxon>
        <taxon>Reyranellaceae</taxon>
        <taxon>Reyranella</taxon>
    </lineage>
</organism>
<dbReference type="PANTHER" id="PTHR43243:SF4">
    <property type="entry name" value="CATIONIC AMINO ACID TRANSPORTER 4"/>
    <property type="match status" value="1"/>
</dbReference>
<feature type="transmembrane region" description="Helical" evidence="6">
    <location>
        <begin position="317"/>
        <end position="342"/>
    </location>
</feature>
<dbReference type="PIRSF" id="PIRSF006060">
    <property type="entry name" value="AA_transporter"/>
    <property type="match status" value="1"/>
</dbReference>
<feature type="transmembrane region" description="Helical" evidence="6">
    <location>
        <begin position="28"/>
        <end position="50"/>
    </location>
</feature>
<feature type="transmembrane region" description="Helical" evidence="6">
    <location>
        <begin position="275"/>
        <end position="297"/>
    </location>
</feature>